<keyword evidence="2" id="KW-0472">Membrane</keyword>
<sequence length="117" mass="12211">MSFWALTRRSGDPLVWQICAVLCPILCVVLAVMYAAPSDPGAEATTPRLLMRGEHAAVLLGATVIGPLAGLGVGVTNDGTVFRPREMIGRAEHGAPAGSGPGVFDFRARPGKGTARW</sequence>
<name>A0ABY9V666_9ACTN</name>
<evidence type="ECO:0000256" key="2">
    <source>
        <dbReference type="SAM" id="Phobius"/>
    </source>
</evidence>
<accession>A0ABY9V666</accession>
<proteinExistence type="predicted"/>
<evidence type="ECO:0000313" key="4">
    <source>
        <dbReference type="Proteomes" id="UP001305606"/>
    </source>
</evidence>
<keyword evidence="2" id="KW-1133">Transmembrane helix</keyword>
<feature type="region of interest" description="Disordered" evidence="1">
    <location>
        <begin position="93"/>
        <end position="117"/>
    </location>
</feature>
<evidence type="ECO:0000313" key="3">
    <source>
        <dbReference type="EMBL" id="WNF00304.1"/>
    </source>
</evidence>
<dbReference type="EMBL" id="CP117522">
    <property type="protein sequence ID" value="WNF00304.1"/>
    <property type="molecule type" value="Genomic_DNA"/>
</dbReference>
<dbReference type="Proteomes" id="UP001305606">
    <property type="component" value="Chromosome"/>
</dbReference>
<dbReference type="RefSeq" id="WP_311038700.1">
    <property type="nucleotide sequence ID" value="NZ_CP117522.1"/>
</dbReference>
<evidence type="ECO:0000256" key="1">
    <source>
        <dbReference type="SAM" id="MobiDB-lite"/>
    </source>
</evidence>
<reference evidence="3 4" key="1">
    <citation type="submission" date="2023-02" db="EMBL/GenBank/DDBJ databases">
        <title>Streptomyces sp. SCA4-21 with antifungal activity against Fusarium oxysporum f. sp. cubense, Streptomyces sp. SCA2-17 with antifungal activity against Fusarium oxysporum f. sp. cubense.</title>
        <authorList>
            <person name="Qi D."/>
        </authorList>
    </citation>
    <scope>NUCLEOTIDE SEQUENCE [LARGE SCALE GENOMIC DNA]</scope>
    <source>
        <strain evidence="3 4">SCA4-21</strain>
    </source>
</reference>
<gene>
    <name evidence="3" type="ORF">PS467_35785</name>
</gene>
<feature type="transmembrane region" description="Helical" evidence="2">
    <location>
        <begin position="56"/>
        <end position="75"/>
    </location>
</feature>
<keyword evidence="4" id="KW-1185">Reference proteome</keyword>
<feature type="transmembrane region" description="Helical" evidence="2">
    <location>
        <begin position="14"/>
        <end position="36"/>
    </location>
</feature>
<organism evidence="3 4">
    <name type="scientific">Streptomyces luomodiensis</name>
    <dbReference type="NCBI Taxonomy" id="3026192"/>
    <lineage>
        <taxon>Bacteria</taxon>
        <taxon>Bacillati</taxon>
        <taxon>Actinomycetota</taxon>
        <taxon>Actinomycetes</taxon>
        <taxon>Kitasatosporales</taxon>
        <taxon>Streptomycetaceae</taxon>
        <taxon>Streptomyces</taxon>
    </lineage>
</organism>
<keyword evidence="2" id="KW-0812">Transmembrane</keyword>
<protein>
    <submittedName>
        <fullName evidence="3">Uncharacterized protein</fullName>
    </submittedName>
</protein>